<sequence length="180" mass="21113">MKSINQVKEEQFQIQRATRFLIDCCLNREGNQKIANQKPVVMHSLRIGFDLLKRGYSKDIIIGAILHDVEEDAGVSIKEIEKRFGKKIVKIVEAVSCNRDIPERKERYLDTYKRIIKAGRQAIIVSVADHIDNADYYKYIKSKLTKKEVYEMWRVFFKIVASKISDEPIYQELKTKMKKL</sequence>
<dbReference type="Gene3D" id="1.10.3210.10">
    <property type="entry name" value="Hypothetical protein af1432"/>
    <property type="match status" value="1"/>
</dbReference>
<evidence type="ECO:0008006" key="3">
    <source>
        <dbReference type="Google" id="ProtNLM"/>
    </source>
</evidence>
<dbReference type="PANTHER" id="PTHR46246">
    <property type="entry name" value="GUANOSINE-3',5'-BIS(DIPHOSPHATE) 3'-PYROPHOSPHOHYDROLASE MESH1"/>
    <property type="match status" value="1"/>
</dbReference>
<accession>A0A2M8L822</accession>
<protein>
    <recommendedName>
        <fullName evidence="3">HD/PDEase domain-containing protein</fullName>
    </recommendedName>
</protein>
<gene>
    <name evidence="1" type="ORF">COV00_03565</name>
</gene>
<dbReference type="Proteomes" id="UP000230603">
    <property type="component" value="Unassembled WGS sequence"/>
</dbReference>
<dbReference type="PANTHER" id="PTHR46246:SF1">
    <property type="entry name" value="GUANOSINE-3',5'-BIS(DIPHOSPHATE) 3'-PYROPHOSPHOHYDROLASE MESH1"/>
    <property type="match status" value="1"/>
</dbReference>
<name>A0A2M8L822_9BACT</name>
<dbReference type="SUPFAM" id="SSF109604">
    <property type="entry name" value="HD-domain/PDEase-like"/>
    <property type="match status" value="1"/>
</dbReference>
<evidence type="ECO:0000313" key="2">
    <source>
        <dbReference type="Proteomes" id="UP000230603"/>
    </source>
</evidence>
<dbReference type="InterPro" id="IPR052194">
    <property type="entry name" value="MESH1"/>
</dbReference>
<evidence type="ECO:0000313" key="1">
    <source>
        <dbReference type="EMBL" id="PJE72766.1"/>
    </source>
</evidence>
<organism evidence="1 2">
    <name type="scientific">Candidatus Tagabacteria bacterium CG10_big_fil_rev_8_21_14_0_10_40_13</name>
    <dbReference type="NCBI Taxonomy" id="1975022"/>
    <lineage>
        <taxon>Bacteria</taxon>
        <taxon>Candidatus Tagaibacteriota</taxon>
    </lineage>
</organism>
<dbReference type="AlphaFoldDB" id="A0A2M8L822"/>
<reference evidence="2" key="1">
    <citation type="submission" date="2017-09" db="EMBL/GenBank/DDBJ databases">
        <title>Depth-based differentiation of microbial function through sediment-hosted aquifers and enrichment of novel symbionts in the deep terrestrial subsurface.</title>
        <authorList>
            <person name="Probst A.J."/>
            <person name="Ladd B."/>
            <person name="Jarett J.K."/>
            <person name="Geller-Mcgrath D.E."/>
            <person name="Sieber C.M.K."/>
            <person name="Emerson J.B."/>
            <person name="Anantharaman K."/>
            <person name="Thomas B.C."/>
            <person name="Malmstrom R."/>
            <person name="Stieglmeier M."/>
            <person name="Klingl A."/>
            <person name="Woyke T."/>
            <person name="Ryan C.M."/>
            <person name="Banfield J.F."/>
        </authorList>
    </citation>
    <scope>NUCLEOTIDE SEQUENCE [LARGE SCALE GENOMIC DNA]</scope>
</reference>
<dbReference type="Pfam" id="PF13328">
    <property type="entry name" value="HD_4"/>
    <property type="match status" value="1"/>
</dbReference>
<comment type="caution">
    <text evidence="1">The sequence shown here is derived from an EMBL/GenBank/DDBJ whole genome shotgun (WGS) entry which is preliminary data.</text>
</comment>
<dbReference type="GO" id="GO:0008893">
    <property type="term" value="F:guanosine-3',5'-bis(diphosphate) 3'-diphosphatase activity"/>
    <property type="evidence" value="ECO:0007669"/>
    <property type="project" value="TreeGrafter"/>
</dbReference>
<proteinExistence type="predicted"/>
<dbReference type="EMBL" id="PFEP01000043">
    <property type="protein sequence ID" value="PJE72766.1"/>
    <property type="molecule type" value="Genomic_DNA"/>
</dbReference>